<accession>A0A5C5CH56</accession>
<evidence type="ECO:0000313" key="3">
    <source>
        <dbReference type="Proteomes" id="UP000313390"/>
    </source>
</evidence>
<reference evidence="2" key="2">
    <citation type="submission" date="2019-06" db="EMBL/GenBank/DDBJ databases">
        <authorList>
            <person name="Hu M."/>
        </authorList>
    </citation>
    <scope>NUCLEOTIDE SEQUENCE</scope>
    <source>
        <strain evidence="2">08RB2639</strain>
    </source>
</reference>
<proteinExistence type="predicted"/>
<dbReference type="Proteomes" id="UP000313390">
    <property type="component" value="Unassembled WGS sequence"/>
</dbReference>
<comment type="caution">
    <text evidence="2">The sequence shown here is derived from an EMBL/GenBank/DDBJ whole genome shotgun (WGS) entry which is preliminary data.</text>
</comment>
<gene>
    <name evidence="2" type="ORF">FIB18_16130</name>
    <name evidence="1" type="ORF">GGQ79_003829</name>
</gene>
<dbReference type="EMBL" id="VEWK01000009">
    <property type="protein sequence ID" value="TNV10498.1"/>
    <property type="molecule type" value="Genomic_DNA"/>
</dbReference>
<dbReference type="AlphaFoldDB" id="A0A5C5CH56"/>
<protein>
    <submittedName>
        <fullName evidence="2">Uncharacterized protein</fullName>
    </submittedName>
</protein>
<sequence>MLEQKPIELTEDTLSKISRPHRDAKSAITDKTVKRILHTEKVAVDAKTERLKAARLERDSKGLGSLKVSRRAKKAEKN</sequence>
<reference evidence="1 4" key="3">
    <citation type="submission" date="2020-08" db="EMBL/GenBank/DDBJ databases">
        <title>Genomic Encyclopedia of Type Strains, Phase IV (KMG-IV): sequencing the most valuable type-strain genomes for metagenomic binning, comparative biology and taxonomic classification.</title>
        <authorList>
            <person name="Goeker M."/>
        </authorList>
    </citation>
    <scope>NUCLEOTIDE SEQUENCE [LARGE SCALE GENOMIC DNA]</scope>
    <source>
        <strain evidence="1 4">DSM 23868</strain>
    </source>
</reference>
<dbReference type="EMBL" id="JACIEX010000009">
    <property type="protein sequence ID" value="MBB4095286.1"/>
    <property type="molecule type" value="Genomic_DNA"/>
</dbReference>
<evidence type="ECO:0000313" key="2">
    <source>
        <dbReference type="EMBL" id="TNV10498.1"/>
    </source>
</evidence>
<evidence type="ECO:0000313" key="4">
    <source>
        <dbReference type="Proteomes" id="UP000553980"/>
    </source>
</evidence>
<dbReference type="OrthoDB" id="8454591at2"/>
<dbReference type="Proteomes" id="UP000553980">
    <property type="component" value="Unassembled WGS sequence"/>
</dbReference>
<reference evidence="2 3" key="1">
    <citation type="journal article" date="2011" name="Int. J. Syst. Evol. Microbiol.">
        <title>Ochrobactrum pecoris sp. nov., isolated from farm animals.</title>
        <authorList>
            <person name="Kampfer P."/>
            <person name="Huber B."/>
            <person name="Busse H.J."/>
            <person name="Scholz H.C."/>
            <person name="Tomaso H."/>
            <person name="Hotzel H."/>
            <person name="Melzer F."/>
        </authorList>
    </citation>
    <scope>NUCLEOTIDE SEQUENCE [LARGE SCALE GENOMIC DNA]</scope>
    <source>
        <strain evidence="2 3">08RB2639</strain>
    </source>
</reference>
<name>A0A5C5CH56_9HYPH</name>
<dbReference type="RefSeq" id="WP_140021675.1">
    <property type="nucleotide sequence ID" value="NZ_JACIEX010000009.1"/>
</dbReference>
<organism evidence="2 3">
    <name type="scientific">Brucella pecoris</name>
    <dbReference type="NCBI Taxonomy" id="867683"/>
    <lineage>
        <taxon>Bacteria</taxon>
        <taxon>Pseudomonadati</taxon>
        <taxon>Pseudomonadota</taxon>
        <taxon>Alphaproteobacteria</taxon>
        <taxon>Hyphomicrobiales</taxon>
        <taxon>Brucellaceae</taxon>
        <taxon>Brucella/Ochrobactrum group</taxon>
        <taxon>Brucella</taxon>
    </lineage>
</organism>
<evidence type="ECO:0000313" key="1">
    <source>
        <dbReference type="EMBL" id="MBB4095286.1"/>
    </source>
</evidence>
<keyword evidence="4" id="KW-1185">Reference proteome</keyword>